<comment type="caution">
    <text evidence="1">The sequence shown here is derived from an EMBL/GenBank/DDBJ whole genome shotgun (WGS) entry which is preliminary data.</text>
</comment>
<proteinExistence type="predicted"/>
<name>A0A0F9NNW2_9ZZZZ</name>
<evidence type="ECO:0000313" key="1">
    <source>
        <dbReference type="EMBL" id="KKM90515.1"/>
    </source>
</evidence>
<reference evidence="1" key="1">
    <citation type="journal article" date="2015" name="Nature">
        <title>Complex archaea that bridge the gap between prokaryotes and eukaryotes.</title>
        <authorList>
            <person name="Spang A."/>
            <person name="Saw J.H."/>
            <person name="Jorgensen S.L."/>
            <person name="Zaremba-Niedzwiedzka K."/>
            <person name="Martijn J."/>
            <person name="Lind A.E."/>
            <person name="van Eijk R."/>
            <person name="Schleper C."/>
            <person name="Guy L."/>
            <person name="Ettema T.J."/>
        </authorList>
    </citation>
    <scope>NUCLEOTIDE SEQUENCE</scope>
</reference>
<dbReference type="EMBL" id="LAZR01006661">
    <property type="protein sequence ID" value="KKM90515.1"/>
    <property type="molecule type" value="Genomic_DNA"/>
</dbReference>
<protein>
    <submittedName>
        <fullName evidence="1">Uncharacterized protein</fullName>
    </submittedName>
</protein>
<organism evidence="1">
    <name type="scientific">marine sediment metagenome</name>
    <dbReference type="NCBI Taxonomy" id="412755"/>
    <lineage>
        <taxon>unclassified sequences</taxon>
        <taxon>metagenomes</taxon>
        <taxon>ecological metagenomes</taxon>
    </lineage>
</organism>
<gene>
    <name evidence="1" type="ORF">LCGC14_1237750</name>
</gene>
<dbReference type="AlphaFoldDB" id="A0A0F9NNW2"/>
<sequence length="138" mass="14915">MKTRQAIYKDCQKCDEPPNCGVAPERCNIQVEVIEVGDVVDGPCGGDMECEVLKLGAQQSRLGLTGKGMICCCTEFLTKDLTFRKGPKVHTFKGMGIVTGNQIHGKDIGSMVEGTGIFALSNNGKTYKVTLTEEKVEP</sequence>
<accession>A0A0F9NNW2</accession>